<dbReference type="EMBL" id="JAMKPW020000038">
    <property type="protein sequence ID" value="KAK8200862.1"/>
    <property type="molecule type" value="Genomic_DNA"/>
</dbReference>
<protein>
    <submittedName>
        <fullName evidence="1">Uncharacterized protein</fullName>
    </submittedName>
</protein>
<organism evidence="1 2">
    <name type="scientific">Zalaria obscura</name>
    <dbReference type="NCBI Taxonomy" id="2024903"/>
    <lineage>
        <taxon>Eukaryota</taxon>
        <taxon>Fungi</taxon>
        <taxon>Dikarya</taxon>
        <taxon>Ascomycota</taxon>
        <taxon>Pezizomycotina</taxon>
        <taxon>Dothideomycetes</taxon>
        <taxon>Dothideomycetidae</taxon>
        <taxon>Dothideales</taxon>
        <taxon>Zalariaceae</taxon>
        <taxon>Zalaria</taxon>
    </lineage>
</organism>
<keyword evidence="2" id="KW-1185">Reference proteome</keyword>
<reference evidence="1" key="1">
    <citation type="submission" date="2024-02" db="EMBL/GenBank/DDBJ databases">
        <title>Metagenome Assembled Genome of Zalaria obscura JY119.</title>
        <authorList>
            <person name="Vighnesh L."/>
            <person name="Jagadeeshwari U."/>
            <person name="Venkata Ramana C."/>
            <person name="Sasikala C."/>
        </authorList>
    </citation>
    <scope>NUCLEOTIDE SEQUENCE</scope>
    <source>
        <strain evidence="1">JY119</strain>
    </source>
</reference>
<gene>
    <name evidence="1" type="ORF">M8818_006179</name>
</gene>
<comment type="caution">
    <text evidence="1">The sequence shown here is derived from an EMBL/GenBank/DDBJ whole genome shotgun (WGS) entry which is preliminary data.</text>
</comment>
<accession>A0ACC3SBI2</accession>
<evidence type="ECO:0000313" key="2">
    <source>
        <dbReference type="Proteomes" id="UP001320706"/>
    </source>
</evidence>
<name>A0ACC3SBI2_9PEZI</name>
<sequence>MTALNAPRLDCHSVLDACCGPDLQHSRPQREGMDDTFPREEEHHSQNYNHQPRDGETSLASAGLDRIGTPAWSDPPYQLNNIQNTRTALSDTRLPPIHQAWTGPDSEYRASTGGDIATSLPPLPTVGSLKASSEPEPRQPGPESSWLDWQSDIQKVIDPSFSHLGNSANTGVIDAPPEPQYNIRQAAESHSVSLPSLAFLQQVTDLSDEGTSHVSRGDKLCHSCAKLAPLIQQVAVAVAELYVPQSGGRQPQTDTGATGDTLVALLQTALARLKELRARNEGPLCEVPPVASVATGARQLLRKLPALDTGLVAKSMKRHALDSSDQTHPQRPKRPRSASPAIELASLPGGVPHPIPAMASGGHTPEQQSQQQYRPIAPSPIRGGSVPAAGYPTQRSPEQALQPHMMLPSPSMSQYVVGSFRPAPASSGAGLPPPFHHLPSPTTSIQAPSSIHTVSTSSATSTHIADLQHQVTLKTLALQTLQSEYSSLLQKLQRERTKINVIEKKTAVAEEELNALTTRNEDLAEQVKELEVQLQEAEEKREESVRAFGSEKAQWVRMLDMGARLQSKSAEQWAQEKSRLLKKIEELGELRGISRPQQGVPNSYQPPSQEPEVSRMRDEIRRLSHHIHSLQTALRQVRDSHEAVQRQMQGILSSTAQVQTLADEALRESASIDSRLGVSTLSSVSATRRQDTQPQSAERSPAMPLEVGEVSPMQTEEHAALQSSAHGEAEASG</sequence>
<dbReference type="Proteomes" id="UP001320706">
    <property type="component" value="Unassembled WGS sequence"/>
</dbReference>
<proteinExistence type="predicted"/>
<evidence type="ECO:0000313" key="1">
    <source>
        <dbReference type="EMBL" id="KAK8200862.1"/>
    </source>
</evidence>